<sequence>MKSFSLFTLSNDLRVLLVPMEGAKSITVLGMVKTGSRYETSKKEGLAHFYEHIVFRGTQKYPVKRDLALAVDKIGAEYNGATSKEYTFYYVKSAAKDLDVGLDIVSQLLVYPLLKQGDIDVERGVILEELHMYEDIPHFKAEMELFKLLYSQHPLGKNGIGFPKTINSFQSNDFLAFKKKFYTADKTVVVVAGKMKVEEVKEKVERCFGKMERGQRIAFKLVEGLRGKKFSKIKRQTDQVHLALGVRALPRLDKRRFAQTLLNIILGQGMSSRLFQRIREQEGLCYSIKSDIELFQDTGALAIEAGLNKERVSEATERIKKELFLISKEKVSDDELVKAKDYFQGRLALDLEDSYQQAIFYGEQALLEKNIKRPNDLLREIEKVDNSSILSVGKELFSPENIKLVLVGGR</sequence>
<comment type="similarity">
    <text evidence="1">Belongs to the peptidase M16 family.</text>
</comment>
<feature type="domain" description="Peptidase M16 C-terminal" evidence="3">
    <location>
        <begin position="169"/>
        <end position="341"/>
    </location>
</feature>
<dbReference type="Pfam" id="PF00675">
    <property type="entry name" value="Peptidase_M16"/>
    <property type="match status" value="1"/>
</dbReference>
<dbReference type="Gene3D" id="3.30.830.10">
    <property type="entry name" value="Metalloenzyme, LuxS/M16 peptidase-like"/>
    <property type="match status" value="2"/>
</dbReference>
<name>A0A2H0WQY0_9BACT</name>
<dbReference type="PANTHER" id="PTHR11851:SF49">
    <property type="entry name" value="MITOCHONDRIAL-PROCESSING PEPTIDASE SUBUNIT ALPHA"/>
    <property type="match status" value="1"/>
</dbReference>
<feature type="domain" description="Peptidase M16 N-terminal" evidence="2">
    <location>
        <begin position="21"/>
        <end position="157"/>
    </location>
</feature>
<dbReference type="InterPro" id="IPR050361">
    <property type="entry name" value="MPP/UQCRC_Complex"/>
</dbReference>
<reference evidence="5" key="1">
    <citation type="submission" date="2017-09" db="EMBL/GenBank/DDBJ databases">
        <title>Depth-based differentiation of microbial function through sediment-hosted aquifers and enrichment of novel symbionts in the deep terrestrial subsurface.</title>
        <authorList>
            <person name="Probst A.J."/>
            <person name="Ladd B."/>
            <person name="Jarett J.K."/>
            <person name="Geller-Mcgrath D.E."/>
            <person name="Sieber C.M.K."/>
            <person name="Emerson J.B."/>
            <person name="Anantharaman K."/>
            <person name="Thomas B.C."/>
            <person name="Malmstrom R."/>
            <person name="Stieglmeier M."/>
            <person name="Klingl A."/>
            <person name="Woyke T."/>
            <person name="Ryan C.M."/>
            <person name="Banfield J.F."/>
        </authorList>
    </citation>
    <scope>NUCLEOTIDE SEQUENCE [LARGE SCALE GENOMIC DNA]</scope>
</reference>
<protein>
    <recommendedName>
        <fullName evidence="6">Peptidase M16</fullName>
    </recommendedName>
</protein>
<evidence type="ECO:0000259" key="3">
    <source>
        <dbReference type="Pfam" id="PF05193"/>
    </source>
</evidence>
<gene>
    <name evidence="4" type="ORF">COT63_01925</name>
</gene>
<dbReference type="GO" id="GO:0046872">
    <property type="term" value="F:metal ion binding"/>
    <property type="evidence" value="ECO:0007669"/>
    <property type="project" value="InterPro"/>
</dbReference>
<dbReference type="AlphaFoldDB" id="A0A2H0WQY0"/>
<accession>A0A2H0WQY0</accession>
<dbReference type="SUPFAM" id="SSF63411">
    <property type="entry name" value="LuxS/MPP-like metallohydrolase"/>
    <property type="match status" value="2"/>
</dbReference>
<dbReference type="InterPro" id="IPR011765">
    <property type="entry name" value="Pept_M16_N"/>
</dbReference>
<evidence type="ECO:0000259" key="2">
    <source>
        <dbReference type="Pfam" id="PF00675"/>
    </source>
</evidence>
<dbReference type="InterPro" id="IPR011249">
    <property type="entry name" value="Metalloenz_LuxS/M16"/>
</dbReference>
<organism evidence="4 5">
    <name type="scientific">Candidatus Shapirobacteria bacterium CG09_land_8_20_14_0_10_38_17</name>
    <dbReference type="NCBI Taxonomy" id="1974884"/>
    <lineage>
        <taxon>Bacteria</taxon>
        <taxon>Candidatus Shapironibacteriota</taxon>
    </lineage>
</organism>
<evidence type="ECO:0000313" key="5">
    <source>
        <dbReference type="Proteomes" id="UP000231282"/>
    </source>
</evidence>
<evidence type="ECO:0008006" key="6">
    <source>
        <dbReference type="Google" id="ProtNLM"/>
    </source>
</evidence>
<dbReference type="EMBL" id="PEZH01000037">
    <property type="protein sequence ID" value="PIS15074.1"/>
    <property type="molecule type" value="Genomic_DNA"/>
</dbReference>
<dbReference type="Proteomes" id="UP000231282">
    <property type="component" value="Unassembled WGS sequence"/>
</dbReference>
<evidence type="ECO:0000256" key="1">
    <source>
        <dbReference type="ARBA" id="ARBA00007261"/>
    </source>
</evidence>
<dbReference type="Pfam" id="PF05193">
    <property type="entry name" value="Peptidase_M16_C"/>
    <property type="match status" value="1"/>
</dbReference>
<dbReference type="PANTHER" id="PTHR11851">
    <property type="entry name" value="METALLOPROTEASE"/>
    <property type="match status" value="1"/>
</dbReference>
<proteinExistence type="inferred from homology"/>
<evidence type="ECO:0000313" key="4">
    <source>
        <dbReference type="EMBL" id="PIS15074.1"/>
    </source>
</evidence>
<comment type="caution">
    <text evidence="4">The sequence shown here is derived from an EMBL/GenBank/DDBJ whole genome shotgun (WGS) entry which is preliminary data.</text>
</comment>
<dbReference type="InterPro" id="IPR007863">
    <property type="entry name" value="Peptidase_M16_C"/>
</dbReference>